<keyword evidence="2" id="KW-0472">Membrane</keyword>
<evidence type="ECO:0000313" key="3">
    <source>
        <dbReference type="EMBL" id="KAF2704544.1"/>
    </source>
</evidence>
<organism evidence="3 4">
    <name type="scientific">Pleomassaria siparia CBS 279.74</name>
    <dbReference type="NCBI Taxonomy" id="1314801"/>
    <lineage>
        <taxon>Eukaryota</taxon>
        <taxon>Fungi</taxon>
        <taxon>Dikarya</taxon>
        <taxon>Ascomycota</taxon>
        <taxon>Pezizomycotina</taxon>
        <taxon>Dothideomycetes</taxon>
        <taxon>Pleosporomycetidae</taxon>
        <taxon>Pleosporales</taxon>
        <taxon>Pleomassariaceae</taxon>
        <taxon>Pleomassaria</taxon>
    </lineage>
</organism>
<evidence type="ECO:0000256" key="2">
    <source>
        <dbReference type="SAM" id="Phobius"/>
    </source>
</evidence>
<feature type="region of interest" description="Disordered" evidence="1">
    <location>
        <begin position="140"/>
        <end position="372"/>
    </location>
</feature>
<sequence>METWLSWILFVAVVIAVFFYYTRNDQHGRPRGRSLQRAPATNASAIDPSSWLDSSAKSKTAPKQAKAKAPRKSVKKTVQEVGNKAGSLVSGASSTADADDDLSPIASPALGATTTTKAPSGRDVSDMLEPHAAAPVVLKISASDKPARPTKPQQQRTEGTQETKRQRQNRKKAEEAKVQREADEKERKVLLEKQRRTAREARGEAAKNGLQPSQAPATNAWSAVRSSGTGAGATSTNNGQLLDTFDPEIVSTTSSSEAATNGTAPTSDGTSNSGPWSNLPPEEEQMRLALEDSTDSWTPVASKAKKQRKNKAVGDAAEEGSDSGVTQAPAVQKVQKVAVRQPENVQPQSRFAALAEPVPHVGHPLDSDWSVA</sequence>
<feature type="compositionally biased region" description="Basic residues" evidence="1">
    <location>
        <begin position="65"/>
        <end position="75"/>
    </location>
</feature>
<keyword evidence="2" id="KW-0812">Transmembrane</keyword>
<feature type="compositionally biased region" description="Low complexity" evidence="1">
    <location>
        <begin position="54"/>
        <end position="64"/>
    </location>
</feature>
<feature type="region of interest" description="Disordered" evidence="1">
    <location>
        <begin position="27"/>
        <end position="126"/>
    </location>
</feature>
<dbReference type="OrthoDB" id="4207724at2759"/>
<dbReference type="AlphaFoldDB" id="A0A6G1JVA9"/>
<feature type="compositionally biased region" description="Polar residues" evidence="1">
    <location>
        <begin position="210"/>
        <end position="225"/>
    </location>
</feature>
<feature type="compositionally biased region" description="Low complexity" evidence="1">
    <location>
        <begin position="327"/>
        <end position="342"/>
    </location>
</feature>
<accession>A0A6G1JVA9</accession>
<dbReference type="EMBL" id="MU005782">
    <property type="protein sequence ID" value="KAF2704544.1"/>
    <property type="molecule type" value="Genomic_DNA"/>
</dbReference>
<reference evidence="3" key="1">
    <citation type="journal article" date="2020" name="Stud. Mycol.">
        <title>101 Dothideomycetes genomes: a test case for predicting lifestyles and emergence of pathogens.</title>
        <authorList>
            <person name="Haridas S."/>
            <person name="Albert R."/>
            <person name="Binder M."/>
            <person name="Bloem J."/>
            <person name="Labutti K."/>
            <person name="Salamov A."/>
            <person name="Andreopoulos B."/>
            <person name="Baker S."/>
            <person name="Barry K."/>
            <person name="Bills G."/>
            <person name="Bluhm B."/>
            <person name="Cannon C."/>
            <person name="Castanera R."/>
            <person name="Culley D."/>
            <person name="Daum C."/>
            <person name="Ezra D."/>
            <person name="Gonzalez J."/>
            <person name="Henrissat B."/>
            <person name="Kuo A."/>
            <person name="Liang C."/>
            <person name="Lipzen A."/>
            <person name="Lutzoni F."/>
            <person name="Magnuson J."/>
            <person name="Mondo S."/>
            <person name="Nolan M."/>
            <person name="Ohm R."/>
            <person name="Pangilinan J."/>
            <person name="Park H.-J."/>
            <person name="Ramirez L."/>
            <person name="Alfaro M."/>
            <person name="Sun H."/>
            <person name="Tritt A."/>
            <person name="Yoshinaga Y."/>
            <person name="Zwiers L.-H."/>
            <person name="Turgeon B."/>
            <person name="Goodwin S."/>
            <person name="Spatafora J."/>
            <person name="Crous P."/>
            <person name="Grigoriev I."/>
        </authorList>
    </citation>
    <scope>NUCLEOTIDE SEQUENCE</scope>
    <source>
        <strain evidence="3">CBS 279.74</strain>
    </source>
</reference>
<feature type="compositionally biased region" description="Basic and acidic residues" evidence="1">
    <location>
        <begin position="159"/>
        <end position="205"/>
    </location>
</feature>
<feature type="compositionally biased region" description="Low complexity" evidence="1">
    <location>
        <begin position="226"/>
        <end position="239"/>
    </location>
</feature>
<feature type="transmembrane region" description="Helical" evidence="2">
    <location>
        <begin position="6"/>
        <end position="23"/>
    </location>
</feature>
<evidence type="ECO:0000313" key="4">
    <source>
        <dbReference type="Proteomes" id="UP000799428"/>
    </source>
</evidence>
<feature type="compositionally biased region" description="Polar residues" evidence="1">
    <location>
        <begin position="250"/>
        <end position="276"/>
    </location>
</feature>
<gene>
    <name evidence="3" type="ORF">K504DRAFT_449541</name>
</gene>
<proteinExistence type="predicted"/>
<dbReference type="Proteomes" id="UP000799428">
    <property type="component" value="Unassembled WGS sequence"/>
</dbReference>
<keyword evidence="4" id="KW-1185">Reference proteome</keyword>
<protein>
    <submittedName>
        <fullName evidence="3">Uncharacterized protein</fullName>
    </submittedName>
</protein>
<keyword evidence="2" id="KW-1133">Transmembrane helix</keyword>
<name>A0A6G1JVA9_9PLEO</name>
<evidence type="ECO:0000256" key="1">
    <source>
        <dbReference type="SAM" id="MobiDB-lite"/>
    </source>
</evidence>